<feature type="region of interest" description="Disordered" evidence="1">
    <location>
        <begin position="656"/>
        <end position="682"/>
    </location>
</feature>
<organism evidence="2 3">
    <name type="scientific">Carpediemonas membranifera</name>
    <dbReference type="NCBI Taxonomy" id="201153"/>
    <lineage>
        <taxon>Eukaryota</taxon>
        <taxon>Metamonada</taxon>
        <taxon>Carpediemonas-like organisms</taxon>
        <taxon>Carpediemonas</taxon>
    </lineage>
</organism>
<feature type="region of interest" description="Disordered" evidence="1">
    <location>
        <begin position="495"/>
        <end position="576"/>
    </location>
</feature>
<reference evidence="2" key="1">
    <citation type="submission" date="2021-05" db="EMBL/GenBank/DDBJ databases">
        <title>A free-living protist that lacks canonical eukaryotic 1 DNA replication and segregation systems.</title>
        <authorList>
            <person name="Salas-Leiva D.E."/>
            <person name="Tromer E.C."/>
            <person name="Curtis B.A."/>
            <person name="Jerlstrom-Hultqvist J."/>
            <person name="Kolisko M."/>
            <person name="Yi Z."/>
            <person name="Salas-Leiva J.S."/>
            <person name="Gallot-Lavallee L."/>
            <person name="Kops G.J.P.L."/>
            <person name="Archibald J.M."/>
            <person name="Simpson A.G.B."/>
            <person name="Roger A.J."/>
        </authorList>
    </citation>
    <scope>NUCLEOTIDE SEQUENCE</scope>
    <source>
        <strain evidence="2">BICM</strain>
    </source>
</reference>
<accession>A0A8J6AUF8</accession>
<feature type="region of interest" description="Disordered" evidence="1">
    <location>
        <begin position="589"/>
        <end position="643"/>
    </location>
</feature>
<evidence type="ECO:0000313" key="2">
    <source>
        <dbReference type="EMBL" id="KAG9392765.1"/>
    </source>
</evidence>
<feature type="compositionally biased region" description="Low complexity" evidence="1">
    <location>
        <begin position="656"/>
        <end position="667"/>
    </location>
</feature>
<protein>
    <submittedName>
        <fullName evidence="2">Uncharacterized protein</fullName>
    </submittedName>
</protein>
<keyword evidence="3" id="KW-1185">Reference proteome</keyword>
<gene>
    <name evidence="2" type="ORF">J8273_5906</name>
</gene>
<name>A0A8J6AUF8_9EUKA</name>
<comment type="caution">
    <text evidence="2">The sequence shown here is derived from an EMBL/GenBank/DDBJ whole genome shotgun (WGS) entry which is preliminary data.</text>
</comment>
<dbReference type="Proteomes" id="UP000717585">
    <property type="component" value="Unassembled WGS sequence"/>
</dbReference>
<evidence type="ECO:0000313" key="3">
    <source>
        <dbReference type="Proteomes" id="UP000717585"/>
    </source>
</evidence>
<proteinExistence type="predicted"/>
<sequence>MSEHIRGSPRSVFSCSGEGLVLVDVETGEVVGHGHGLFYEPNLPANKVDQSRYATWAVTGIPPATFVEVDTGEVPMDYQQHFSRFREWATRLAAKLRDRETRENWKLVLHAKGVHMEKFLLTNEVNGLNRDTRDFFRMRLVDDSELADAIEELAPDKAREYRANYEIKNYREMADIWASQWQRRELPKGACPYHRHTAGCYHCALADATLFAAKVWGMMLKKMSTPDLESAMGNAFNSMYDTVRDAGIRDDLCGGNGVAYRRETFNIFGGHPYGNSRDLSREEGDRILVVPDNDHCYGIGFGFSEVIKGMKGILLAPTTVMERGVITRVPIWSIHENTTHIQRLMLQGRAGRAVTRDEDIVTIAMVYSWWPSREDTAHQGQPGVPDLAESVRREEKAIANVRAPPGYSATIRAAFIPRDWGCIRVREAGTTLGRMKKVGTRMVSTTIPPEDNCKITQRPTVKYIPSRDGKEERPYTVDYSDMGIEGSIRRLTEMIGTPVGPVGRDDLYTNNRRADGTLRDEREPRNNGVHRCDRERRDDQGRDSGESRRRSPPHGTGKRSGKDRASSDSDAERDELRKELDEAKKLILTLRARDSREEEQATPTPAPADTQGNQGTGKEHRVVRHKKRTRTKRSRKPRQLNQMELVAQIVSTVMTTMQQQQGMATENQSDDGSDSGNSTETD</sequence>
<feature type="compositionally biased region" description="Basic residues" evidence="1">
    <location>
        <begin position="621"/>
        <end position="638"/>
    </location>
</feature>
<dbReference type="EMBL" id="JAHDYR010000033">
    <property type="protein sequence ID" value="KAG9392765.1"/>
    <property type="molecule type" value="Genomic_DNA"/>
</dbReference>
<feature type="compositionally biased region" description="Basic residues" evidence="1">
    <location>
        <begin position="550"/>
        <end position="559"/>
    </location>
</feature>
<dbReference type="AlphaFoldDB" id="A0A8J6AUF8"/>
<feature type="compositionally biased region" description="Basic and acidic residues" evidence="1">
    <location>
        <begin position="589"/>
        <end position="599"/>
    </location>
</feature>
<evidence type="ECO:0000256" key="1">
    <source>
        <dbReference type="SAM" id="MobiDB-lite"/>
    </source>
</evidence>
<feature type="compositionally biased region" description="Basic and acidic residues" evidence="1">
    <location>
        <begin position="503"/>
        <end position="549"/>
    </location>
</feature>